<comment type="caution">
    <text evidence="5">The sequence shown here is derived from an EMBL/GenBank/DDBJ whole genome shotgun (WGS) entry which is preliminary data.</text>
</comment>
<proteinExistence type="inferred from homology"/>
<dbReference type="Pfam" id="PF03816">
    <property type="entry name" value="LytR_cpsA_psr"/>
    <property type="match status" value="1"/>
</dbReference>
<evidence type="ECO:0000313" key="5">
    <source>
        <dbReference type="EMBL" id="GKH03552.1"/>
    </source>
</evidence>
<evidence type="ECO:0000256" key="2">
    <source>
        <dbReference type="SAM" id="MobiDB-lite"/>
    </source>
</evidence>
<sequence>MDYEDELDRMRAQKRRGSGAKRKVDNRGGRAYYETGAGRNPRVEYTGRPDVHQKLRQERMRKKKKKKRLLMMELAVLAILAVSAFFIFGKGTNQKGYWTIAVFGVDSRDGNLEKGALSDVEMICNIDKATGEIKLVSVYRDTYLKINSEGTYHKINEAYFKGGHKQAVEALNENLDLKIDDYATFNWKAVAEAINILGGVDIEITDAEFSYINGFITETVNSTGIGSYQLKSAGMNHLDGVQAVAYARLRLMDTDFNRTERQRKVVTLALEKAKQADFGTLKTLVSAVFPQISTSIGIDDLFTIAKGITKYHIGETAGFPFSRTTMRIGKMDCVIATTLESNVIQLHQFLYQDENYTPSSAVKSISARISEESGISEPGKNAPTGGGSTKKNPGAASTPKETAPPETESIAEESVEETMETTEETEAETTEEETAASETYEDGSLIGPGAGLDGAAKEPEETKGTKAPEEETKAETKASEPAAPEPTKAPETQTPPAPGDKGPAGGSSGGPGEVGPGV</sequence>
<feature type="compositionally biased region" description="Gly residues" evidence="2">
    <location>
        <begin position="502"/>
        <end position="518"/>
    </location>
</feature>
<keyword evidence="3" id="KW-1133">Transmembrane helix</keyword>
<dbReference type="Gene3D" id="3.40.630.190">
    <property type="entry name" value="LCP protein"/>
    <property type="match status" value="1"/>
</dbReference>
<evidence type="ECO:0000313" key="6">
    <source>
        <dbReference type="Proteomes" id="UP001055091"/>
    </source>
</evidence>
<protein>
    <recommendedName>
        <fullName evidence="4">Cell envelope-related transcriptional attenuator domain-containing protein</fullName>
    </recommendedName>
</protein>
<feature type="region of interest" description="Disordered" evidence="2">
    <location>
        <begin position="368"/>
        <end position="518"/>
    </location>
</feature>
<name>A0AA37JM92_9FIRM</name>
<feature type="compositionally biased region" description="Acidic residues" evidence="2">
    <location>
        <begin position="409"/>
        <end position="441"/>
    </location>
</feature>
<evidence type="ECO:0000256" key="1">
    <source>
        <dbReference type="ARBA" id="ARBA00006068"/>
    </source>
</evidence>
<feature type="compositionally biased region" description="Low complexity" evidence="2">
    <location>
        <begin position="479"/>
        <end position="492"/>
    </location>
</feature>
<comment type="similarity">
    <text evidence="1">Belongs to the LytR/CpsA/Psr (LCP) family.</text>
</comment>
<evidence type="ECO:0000256" key="3">
    <source>
        <dbReference type="SAM" id="Phobius"/>
    </source>
</evidence>
<evidence type="ECO:0000259" key="4">
    <source>
        <dbReference type="Pfam" id="PF03816"/>
    </source>
</evidence>
<reference evidence="5" key="1">
    <citation type="submission" date="2022-01" db="EMBL/GenBank/DDBJ databases">
        <title>Novel bile acid biosynthetic pathways are enriched in the microbiome of centenarians.</title>
        <authorList>
            <person name="Sato Y."/>
            <person name="Atarashi K."/>
            <person name="Plichta R.D."/>
            <person name="Arai Y."/>
            <person name="Sasajima S."/>
            <person name="Kearney M.S."/>
            <person name="Suda W."/>
            <person name="Takeshita K."/>
            <person name="Sasaki T."/>
            <person name="Okamoto S."/>
            <person name="Skelly N.A."/>
            <person name="Okamura Y."/>
            <person name="Vlamakis H."/>
            <person name="Li Y."/>
            <person name="Tanoue T."/>
            <person name="Takei H."/>
            <person name="Nittono H."/>
            <person name="Narushima S."/>
            <person name="Irie J."/>
            <person name="Itoh H."/>
            <person name="Moriya K."/>
            <person name="Sugiura Y."/>
            <person name="Suematsu M."/>
            <person name="Moritoki N."/>
            <person name="Shibata S."/>
            <person name="Littman R.D."/>
            <person name="Fischbach A.M."/>
            <person name="Uwamino Y."/>
            <person name="Inoue T."/>
            <person name="Honda A."/>
            <person name="Hattori M."/>
            <person name="Murai T."/>
            <person name="Xavier J.R."/>
            <person name="Hirose N."/>
            <person name="Honda K."/>
        </authorList>
    </citation>
    <scope>NUCLEOTIDE SEQUENCE</scope>
    <source>
        <strain evidence="5">CE91-St55</strain>
    </source>
</reference>
<dbReference type="InterPro" id="IPR050922">
    <property type="entry name" value="LytR/CpsA/Psr_CW_biosynth"/>
</dbReference>
<dbReference type="RefSeq" id="WP_195521798.1">
    <property type="nucleotide sequence ID" value="NZ_BQNJ01000002.1"/>
</dbReference>
<keyword evidence="3" id="KW-0472">Membrane</keyword>
<feature type="compositionally biased region" description="Basic residues" evidence="2">
    <location>
        <begin position="12"/>
        <end position="21"/>
    </location>
</feature>
<keyword evidence="3" id="KW-0812">Transmembrane</keyword>
<feature type="region of interest" description="Disordered" evidence="2">
    <location>
        <begin position="1"/>
        <end position="44"/>
    </location>
</feature>
<gene>
    <name evidence="5" type="ORF">CE91St55_55330</name>
</gene>
<accession>A0AA37JM92</accession>
<feature type="compositionally biased region" description="Basic and acidic residues" evidence="2">
    <location>
        <begin position="455"/>
        <end position="478"/>
    </location>
</feature>
<feature type="transmembrane region" description="Helical" evidence="3">
    <location>
        <begin position="69"/>
        <end position="88"/>
    </location>
</feature>
<dbReference type="Proteomes" id="UP001055091">
    <property type="component" value="Unassembled WGS sequence"/>
</dbReference>
<dbReference type="InterPro" id="IPR004474">
    <property type="entry name" value="LytR_CpsA_psr"/>
</dbReference>
<dbReference type="NCBIfam" id="TIGR00350">
    <property type="entry name" value="lytR_cpsA_psr"/>
    <property type="match status" value="1"/>
</dbReference>
<dbReference type="AlphaFoldDB" id="A0AA37JM92"/>
<dbReference type="PANTHER" id="PTHR33392">
    <property type="entry name" value="POLYISOPRENYL-TEICHOIC ACID--PEPTIDOGLYCAN TEICHOIC ACID TRANSFERASE TAGU"/>
    <property type="match status" value="1"/>
</dbReference>
<dbReference type="PANTHER" id="PTHR33392:SF6">
    <property type="entry name" value="POLYISOPRENYL-TEICHOIC ACID--PEPTIDOGLYCAN TEICHOIC ACID TRANSFERASE TAGU"/>
    <property type="match status" value="1"/>
</dbReference>
<feature type="domain" description="Cell envelope-related transcriptional attenuator" evidence="4">
    <location>
        <begin position="118"/>
        <end position="274"/>
    </location>
</feature>
<dbReference type="EMBL" id="BQNJ01000002">
    <property type="protein sequence ID" value="GKH03552.1"/>
    <property type="molecule type" value="Genomic_DNA"/>
</dbReference>
<organism evidence="5 6">
    <name type="scientific">Hungatella hathewayi</name>
    <dbReference type="NCBI Taxonomy" id="154046"/>
    <lineage>
        <taxon>Bacteria</taxon>
        <taxon>Bacillati</taxon>
        <taxon>Bacillota</taxon>
        <taxon>Clostridia</taxon>
        <taxon>Lachnospirales</taxon>
        <taxon>Lachnospiraceae</taxon>
        <taxon>Hungatella</taxon>
    </lineage>
</organism>